<sequence length="640" mass="72063">MKSLLGRALLRAIALTILWFLCLPQPASAARNAIDIREWQAQWIPAHAALDNGPPPNGTWLDAGIDRPLSSLPVGMQGVWIRITLPPTAEWLRPGLLVERMYGLDLSVFQDRRQIFASKRDFEFDLNKLLVPIESASTPMAYDIRILTTSERAGVLSGFRIDDFERLSHRYVTKDLPDLMLGTAIAFLALIMLLCSGYLHRRQRSSWVSLCLVALMLGTLIIVYSPLPYIYLPTYGKLLLLLFDVALIVLAPALNHYIDQVFERQYAFFTKFTRIQAGYAAFCLAARFVYEFAGEQHYAIYYFFLNGIMGVLILVQLLLLIGLSARHAIKGNRDAVILSAGLLLFALSGVLDLTFYYLSSKTYILFLWKFGVIMLIFSLVVILARRISTDYAMLVRYSKELELYNHNLQRTEKLKIISDMAASIAHEVRNPLQVTRGFLQLLATRTDPKSKSYFDLATNELDRASDIITDYLTFARPEMDTVGVLNLSEELKKIEAMMTPLAAMHGGVIRFHAENDLFVIGNSSKFKQAFINMIKNSIEALGKDGWIEIKAIAQAGEVFVWIKDNGEGMDEEQLAKLGVPYFSTKSKGTGLGMMVTIRIIEVMQGTIVFRSEKGKGTEVTIRFPLADPEQAEQLPDELHA</sequence>
<dbReference type="PROSITE" id="PS50109">
    <property type="entry name" value="HIS_KIN"/>
    <property type="match status" value="1"/>
</dbReference>
<keyword evidence="8" id="KW-0902">Two-component regulatory system</keyword>
<proteinExistence type="predicted"/>
<feature type="transmembrane region" description="Helical" evidence="9">
    <location>
        <begin position="238"/>
        <end position="257"/>
    </location>
</feature>
<dbReference type="InterPro" id="IPR004358">
    <property type="entry name" value="Sig_transdc_His_kin-like_C"/>
</dbReference>
<dbReference type="InterPro" id="IPR005467">
    <property type="entry name" value="His_kinase_dom"/>
</dbReference>
<dbReference type="Proteomes" id="UP000547209">
    <property type="component" value="Unassembled WGS sequence"/>
</dbReference>
<dbReference type="Gene3D" id="3.30.565.10">
    <property type="entry name" value="Histidine kinase-like ATPase, C-terminal domain"/>
    <property type="match status" value="1"/>
</dbReference>
<keyword evidence="7" id="KW-0067">ATP-binding</keyword>
<evidence type="ECO:0000256" key="6">
    <source>
        <dbReference type="ARBA" id="ARBA00022777"/>
    </source>
</evidence>
<dbReference type="GO" id="GO:0000155">
    <property type="term" value="F:phosphorelay sensor kinase activity"/>
    <property type="evidence" value="ECO:0007669"/>
    <property type="project" value="InterPro"/>
</dbReference>
<dbReference type="Pfam" id="PF02518">
    <property type="entry name" value="HATPase_c"/>
    <property type="match status" value="1"/>
</dbReference>
<keyword evidence="3" id="KW-0597">Phosphoprotein</keyword>
<feature type="transmembrane region" description="Helical" evidence="9">
    <location>
        <begin position="207"/>
        <end position="232"/>
    </location>
</feature>
<evidence type="ECO:0000256" key="9">
    <source>
        <dbReference type="SAM" id="Phobius"/>
    </source>
</evidence>
<dbReference type="Gene3D" id="1.10.287.130">
    <property type="match status" value="1"/>
</dbReference>
<comment type="catalytic activity">
    <reaction evidence="1">
        <text>ATP + protein L-histidine = ADP + protein N-phospho-L-histidine.</text>
        <dbReference type="EC" id="2.7.13.3"/>
    </reaction>
</comment>
<dbReference type="EMBL" id="JACJVP010000024">
    <property type="protein sequence ID" value="MBB6672049.1"/>
    <property type="molecule type" value="Genomic_DNA"/>
</dbReference>
<name>A0A7X0RTT8_9BACL</name>
<comment type="caution">
    <text evidence="12">The sequence shown here is derived from an EMBL/GenBank/DDBJ whole genome shotgun (WGS) entry which is preliminary data.</text>
</comment>
<feature type="domain" description="Histidine kinase" evidence="11">
    <location>
        <begin position="423"/>
        <end position="627"/>
    </location>
</feature>
<keyword evidence="9" id="KW-0812">Transmembrane</keyword>
<keyword evidence="9" id="KW-0472">Membrane</keyword>
<evidence type="ECO:0000256" key="4">
    <source>
        <dbReference type="ARBA" id="ARBA00022679"/>
    </source>
</evidence>
<evidence type="ECO:0000256" key="8">
    <source>
        <dbReference type="ARBA" id="ARBA00023012"/>
    </source>
</evidence>
<dbReference type="InterPro" id="IPR003661">
    <property type="entry name" value="HisK_dim/P_dom"/>
</dbReference>
<organism evidence="12 13">
    <name type="scientific">Cohnella nanjingensis</name>
    <dbReference type="NCBI Taxonomy" id="1387779"/>
    <lineage>
        <taxon>Bacteria</taxon>
        <taxon>Bacillati</taxon>
        <taxon>Bacillota</taxon>
        <taxon>Bacilli</taxon>
        <taxon>Bacillales</taxon>
        <taxon>Paenibacillaceae</taxon>
        <taxon>Cohnella</taxon>
    </lineage>
</organism>
<dbReference type="PRINTS" id="PR00344">
    <property type="entry name" value="BCTRLSENSOR"/>
</dbReference>
<keyword evidence="13" id="KW-1185">Reference proteome</keyword>
<dbReference type="PANTHER" id="PTHR43065:SF46">
    <property type="entry name" value="C4-DICARBOXYLATE TRANSPORT SENSOR PROTEIN DCTB"/>
    <property type="match status" value="1"/>
</dbReference>
<evidence type="ECO:0000256" key="7">
    <source>
        <dbReference type="ARBA" id="ARBA00022840"/>
    </source>
</evidence>
<evidence type="ECO:0000256" key="10">
    <source>
        <dbReference type="SAM" id="SignalP"/>
    </source>
</evidence>
<dbReference type="Pfam" id="PF00512">
    <property type="entry name" value="HisKA"/>
    <property type="match status" value="1"/>
</dbReference>
<dbReference type="InterPro" id="IPR003594">
    <property type="entry name" value="HATPase_dom"/>
</dbReference>
<keyword evidence="6 12" id="KW-0418">Kinase</keyword>
<dbReference type="InterPro" id="IPR036890">
    <property type="entry name" value="HATPase_C_sf"/>
</dbReference>
<gene>
    <name evidence="12" type="ORF">H7C19_15320</name>
</gene>
<dbReference type="SUPFAM" id="SSF55874">
    <property type="entry name" value="ATPase domain of HSP90 chaperone/DNA topoisomerase II/histidine kinase"/>
    <property type="match status" value="1"/>
</dbReference>
<dbReference type="CDD" id="cd00082">
    <property type="entry name" value="HisKA"/>
    <property type="match status" value="1"/>
</dbReference>
<dbReference type="SMART" id="SM00388">
    <property type="entry name" value="HisKA"/>
    <property type="match status" value="1"/>
</dbReference>
<dbReference type="EC" id="2.7.13.3" evidence="2"/>
<dbReference type="SMART" id="SM00387">
    <property type="entry name" value="HATPase_c"/>
    <property type="match status" value="1"/>
</dbReference>
<evidence type="ECO:0000313" key="12">
    <source>
        <dbReference type="EMBL" id="MBB6672049.1"/>
    </source>
</evidence>
<keyword evidence="4" id="KW-0808">Transferase</keyword>
<dbReference type="PANTHER" id="PTHR43065">
    <property type="entry name" value="SENSOR HISTIDINE KINASE"/>
    <property type="match status" value="1"/>
</dbReference>
<evidence type="ECO:0000256" key="2">
    <source>
        <dbReference type="ARBA" id="ARBA00012438"/>
    </source>
</evidence>
<evidence type="ECO:0000259" key="11">
    <source>
        <dbReference type="PROSITE" id="PS50109"/>
    </source>
</evidence>
<dbReference type="GO" id="GO:0005524">
    <property type="term" value="F:ATP binding"/>
    <property type="evidence" value="ECO:0007669"/>
    <property type="project" value="UniProtKB-KW"/>
</dbReference>
<feature type="transmembrane region" description="Helical" evidence="9">
    <location>
        <begin position="179"/>
        <end position="200"/>
    </location>
</feature>
<evidence type="ECO:0000256" key="1">
    <source>
        <dbReference type="ARBA" id="ARBA00000085"/>
    </source>
</evidence>
<feature type="signal peptide" evidence="10">
    <location>
        <begin position="1"/>
        <end position="29"/>
    </location>
</feature>
<feature type="transmembrane region" description="Helical" evidence="9">
    <location>
        <begin position="299"/>
        <end position="323"/>
    </location>
</feature>
<dbReference type="AlphaFoldDB" id="A0A7X0RTT8"/>
<accession>A0A7X0RTT8</accession>
<keyword evidence="5" id="KW-0547">Nucleotide-binding</keyword>
<feature type="transmembrane region" description="Helical" evidence="9">
    <location>
        <begin position="277"/>
        <end position="293"/>
    </location>
</feature>
<evidence type="ECO:0000256" key="3">
    <source>
        <dbReference type="ARBA" id="ARBA00022553"/>
    </source>
</evidence>
<feature type="transmembrane region" description="Helical" evidence="9">
    <location>
        <begin position="363"/>
        <end position="384"/>
    </location>
</feature>
<evidence type="ECO:0000256" key="5">
    <source>
        <dbReference type="ARBA" id="ARBA00022741"/>
    </source>
</evidence>
<feature type="transmembrane region" description="Helical" evidence="9">
    <location>
        <begin position="335"/>
        <end position="357"/>
    </location>
</feature>
<dbReference type="SUPFAM" id="SSF47384">
    <property type="entry name" value="Homodimeric domain of signal transducing histidine kinase"/>
    <property type="match status" value="1"/>
</dbReference>
<protein>
    <recommendedName>
        <fullName evidence="2">histidine kinase</fullName>
        <ecNumber evidence="2">2.7.13.3</ecNumber>
    </recommendedName>
</protein>
<keyword evidence="9" id="KW-1133">Transmembrane helix</keyword>
<feature type="chain" id="PRO_5031512706" description="histidine kinase" evidence="10">
    <location>
        <begin position="30"/>
        <end position="640"/>
    </location>
</feature>
<keyword evidence="10" id="KW-0732">Signal</keyword>
<reference evidence="12 13" key="1">
    <citation type="submission" date="2020-08" db="EMBL/GenBank/DDBJ databases">
        <title>Cohnella phylogeny.</title>
        <authorList>
            <person name="Dunlap C."/>
        </authorList>
    </citation>
    <scope>NUCLEOTIDE SEQUENCE [LARGE SCALE GENOMIC DNA]</scope>
    <source>
        <strain evidence="12 13">DSM 28246</strain>
    </source>
</reference>
<evidence type="ECO:0000313" key="13">
    <source>
        <dbReference type="Proteomes" id="UP000547209"/>
    </source>
</evidence>
<dbReference type="InterPro" id="IPR036097">
    <property type="entry name" value="HisK_dim/P_sf"/>
</dbReference>